<gene>
    <name evidence="14" type="ORF">KME25_06000</name>
</gene>
<evidence type="ECO:0000256" key="1">
    <source>
        <dbReference type="ARBA" id="ARBA00000085"/>
    </source>
</evidence>
<dbReference type="CDD" id="cd16922">
    <property type="entry name" value="HATPase_EvgS-ArcB-TorS-like"/>
    <property type="match status" value="1"/>
</dbReference>
<dbReference type="CDD" id="cd00082">
    <property type="entry name" value="HisKA"/>
    <property type="match status" value="2"/>
</dbReference>
<keyword evidence="11" id="KW-0812">Transmembrane</keyword>
<keyword evidence="11" id="KW-0472">Membrane</keyword>
<accession>A0A951PHP2</accession>
<dbReference type="AlphaFoldDB" id="A0A951PHP2"/>
<feature type="domain" description="Histidine kinase" evidence="12">
    <location>
        <begin position="189"/>
        <end position="417"/>
    </location>
</feature>
<dbReference type="SMART" id="SM00387">
    <property type="entry name" value="HATPase_c"/>
    <property type="match status" value="2"/>
</dbReference>
<name>A0A951PHP2_9CYAN</name>
<dbReference type="PANTHER" id="PTHR43547:SF2">
    <property type="entry name" value="HYBRID SIGNAL TRANSDUCTION HISTIDINE KINASE C"/>
    <property type="match status" value="1"/>
</dbReference>
<feature type="domain" description="Histidine kinase" evidence="12">
    <location>
        <begin position="639"/>
        <end position="857"/>
    </location>
</feature>
<evidence type="ECO:0000256" key="4">
    <source>
        <dbReference type="ARBA" id="ARBA00022553"/>
    </source>
</evidence>
<evidence type="ECO:0000256" key="10">
    <source>
        <dbReference type="SAM" id="Coils"/>
    </source>
</evidence>
<dbReference type="Pfam" id="PF00072">
    <property type="entry name" value="Response_reg"/>
    <property type="match status" value="1"/>
</dbReference>
<dbReference type="InterPro" id="IPR058544">
    <property type="entry name" value="ETR1_N"/>
</dbReference>
<dbReference type="PROSITE" id="PS50110">
    <property type="entry name" value="RESPONSE_REGULATORY"/>
    <property type="match status" value="1"/>
</dbReference>
<reference evidence="14" key="1">
    <citation type="submission" date="2021-05" db="EMBL/GenBank/DDBJ databases">
        <authorList>
            <person name="Pietrasiak N."/>
            <person name="Ward R."/>
            <person name="Stajich J.E."/>
            <person name="Kurbessoian T."/>
        </authorList>
    </citation>
    <scope>NUCLEOTIDE SEQUENCE</scope>
    <source>
        <strain evidence="14">CPER-KK1</strain>
    </source>
</reference>
<evidence type="ECO:0000256" key="2">
    <source>
        <dbReference type="ARBA" id="ARBA00006402"/>
    </source>
</evidence>
<dbReference type="GO" id="GO:0000155">
    <property type="term" value="F:phosphorelay sensor kinase activity"/>
    <property type="evidence" value="ECO:0007669"/>
    <property type="project" value="InterPro"/>
</dbReference>
<organism evidence="14 15">
    <name type="scientific">Symplocastrum torsivum CPER-KK1</name>
    <dbReference type="NCBI Taxonomy" id="450513"/>
    <lineage>
        <taxon>Bacteria</taxon>
        <taxon>Bacillati</taxon>
        <taxon>Cyanobacteriota</taxon>
        <taxon>Cyanophyceae</taxon>
        <taxon>Oscillatoriophycideae</taxon>
        <taxon>Oscillatoriales</taxon>
        <taxon>Microcoleaceae</taxon>
        <taxon>Symplocastrum</taxon>
    </lineage>
</organism>
<evidence type="ECO:0000313" key="15">
    <source>
        <dbReference type="Proteomes" id="UP000753908"/>
    </source>
</evidence>
<comment type="caution">
    <text evidence="14">The sequence shown here is derived from an EMBL/GenBank/DDBJ whole genome shotgun (WGS) entry which is preliminary data.</text>
</comment>
<evidence type="ECO:0000256" key="5">
    <source>
        <dbReference type="ARBA" id="ARBA00022679"/>
    </source>
</evidence>
<feature type="transmembrane region" description="Helical" evidence="11">
    <location>
        <begin position="89"/>
        <end position="113"/>
    </location>
</feature>
<evidence type="ECO:0000259" key="13">
    <source>
        <dbReference type="PROSITE" id="PS50110"/>
    </source>
</evidence>
<dbReference type="PRINTS" id="PR00344">
    <property type="entry name" value="BCTRLSENSOR"/>
</dbReference>
<dbReference type="InterPro" id="IPR036097">
    <property type="entry name" value="HisK_dim/P_sf"/>
</dbReference>
<evidence type="ECO:0000256" key="3">
    <source>
        <dbReference type="ARBA" id="ARBA00012438"/>
    </source>
</evidence>
<reference evidence="14" key="2">
    <citation type="journal article" date="2022" name="Microbiol. Resour. Announc.">
        <title>Metagenome Sequencing to Explore Phylogenomics of Terrestrial Cyanobacteria.</title>
        <authorList>
            <person name="Ward R.D."/>
            <person name="Stajich J.E."/>
            <person name="Johansen J.R."/>
            <person name="Huntemann M."/>
            <person name="Clum A."/>
            <person name="Foster B."/>
            <person name="Foster B."/>
            <person name="Roux S."/>
            <person name="Palaniappan K."/>
            <person name="Varghese N."/>
            <person name="Mukherjee S."/>
            <person name="Reddy T.B.K."/>
            <person name="Daum C."/>
            <person name="Copeland A."/>
            <person name="Chen I.A."/>
            <person name="Ivanova N.N."/>
            <person name="Kyrpides N.C."/>
            <person name="Shapiro N."/>
            <person name="Eloe-Fadrosh E.A."/>
            <person name="Pietrasiak N."/>
        </authorList>
    </citation>
    <scope>NUCLEOTIDE SEQUENCE</scope>
    <source>
        <strain evidence="14">CPER-KK1</strain>
    </source>
</reference>
<dbReference type="SUPFAM" id="SSF55874">
    <property type="entry name" value="ATPase domain of HSP90 chaperone/DNA topoisomerase II/histidine kinase"/>
    <property type="match status" value="2"/>
</dbReference>
<dbReference type="EC" id="2.7.13.3" evidence="3"/>
<dbReference type="SUPFAM" id="SSF47384">
    <property type="entry name" value="Homodimeric domain of signal transducing histidine kinase"/>
    <property type="match status" value="2"/>
</dbReference>
<dbReference type="SUPFAM" id="SSF52172">
    <property type="entry name" value="CheY-like"/>
    <property type="match status" value="1"/>
</dbReference>
<comment type="catalytic activity">
    <reaction evidence="1">
        <text>ATP + protein L-histidine = ADP + protein N-phospho-L-histidine.</text>
        <dbReference type="EC" id="2.7.13.3"/>
    </reaction>
</comment>
<keyword evidence="5" id="KW-0808">Transferase</keyword>
<evidence type="ECO:0000256" key="8">
    <source>
        <dbReference type="ARBA" id="ARBA00074306"/>
    </source>
</evidence>
<dbReference type="Pfam" id="PF02518">
    <property type="entry name" value="HATPase_c"/>
    <property type="match status" value="2"/>
</dbReference>
<feature type="modified residue" description="4-aspartylphosphate" evidence="9">
    <location>
        <position position="511"/>
    </location>
</feature>
<proteinExistence type="inferred from homology"/>
<dbReference type="InterPro" id="IPR001789">
    <property type="entry name" value="Sig_transdc_resp-reg_receiver"/>
</dbReference>
<dbReference type="SMART" id="SM00388">
    <property type="entry name" value="HisKA"/>
    <property type="match status" value="2"/>
</dbReference>
<protein>
    <recommendedName>
        <fullName evidence="8">Circadian input-output histidine kinase CikA</fullName>
        <ecNumber evidence="3">2.7.13.3</ecNumber>
    </recommendedName>
</protein>
<keyword evidence="6" id="KW-0418">Kinase</keyword>
<dbReference type="Gene3D" id="1.10.287.130">
    <property type="match status" value="2"/>
</dbReference>
<feature type="coiled-coil region" evidence="10">
    <location>
        <begin position="584"/>
        <end position="639"/>
    </location>
</feature>
<keyword evidence="7" id="KW-0902">Two-component regulatory system</keyword>
<comment type="similarity">
    <text evidence="2">In the N-terminal section; belongs to the phytochrome family.</text>
</comment>
<dbReference type="PROSITE" id="PS50109">
    <property type="entry name" value="HIS_KIN"/>
    <property type="match status" value="2"/>
</dbReference>
<dbReference type="FunFam" id="1.10.287.130:FF:000045">
    <property type="entry name" value="Two-component system sensor histidine kinase/response regulator"/>
    <property type="match status" value="1"/>
</dbReference>
<dbReference type="Pfam" id="PF25487">
    <property type="entry name" value="ETR1_N"/>
    <property type="match status" value="1"/>
</dbReference>
<dbReference type="InterPro" id="IPR011006">
    <property type="entry name" value="CheY-like_superfamily"/>
</dbReference>
<feature type="domain" description="Response regulatory" evidence="13">
    <location>
        <begin position="463"/>
        <end position="578"/>
    </location>
</feature>
<dbReference type="InterPro" id="IPR036890">
    <property type="entry name" value="HATPase_C_sf"/>
</dbReference>
<dbReference type="EMBL" id="JAHHIF010000006">
    <property type="protein sequence ID" value="MBW4543980.1"/>
    <property type="molecule type" value="Genomic_DNA"/>
</dbReference>
<dbReference type="CDD" id="cd17574">
    <property type="entry name" value="REC_OmpR"/>
    <property type="match status" value="1"/>
</dbReference>
<dbReference type="PANTHER" id="PTHR43547">
    <property type="entry name" value="TWO-COMPONENT HISTIDINE KINASE"/>
    <property type="match status" value="1"/>
</dbReference>
<evidence type="ECO:0000256" key="7">
    <source>
        <dbReference type="ARBA" id="ARBA00023012"/>
    </source>
</evidence>
<keyword evidence="10" id="KW-0175">Coiled coil</keyword>
<evidence type="ECO:0000256" key="11">
    <source>
        <dbReference type="SAM" id="Phobius"/>
    </source>
</evidence>
<evidence type="ECO:0000259" key="12">
    <source>
        <dbReference type="PROSITE" id="PS50109"/>
    </source>
</evidence>
<dbReference type="SMART" id="SM00448">
    <property type="entry name" value="REC"/>
    <property type="match status" value="1"/>
</dbReference>
<dbReference type="InterPro" id="IPR005467">
    <property type="entry name" value="His_kinase_dom"/>
</dbReference>
<keyword evidence="11" id="KW-1133">Transmembrane helix</keyword>
<dbReference type="FunFam" id="3.30.565.10:FF:000006">
    <property type="entry name" value="Sensor histidine kinase WalK"/>
    <property type="match status" value="1"/>
</dbReference>
<feature type="transmembrane region" description="Helical" evidence="11">
    <location>
        <begin position="9"/>
        <end position="29"/>
    </location>
</feature>
<evidence type="ECO:0000256" key="9">
    <source>
        <dbReference type="PROSITE-ProRule" id="PRU00169"/>
    </source>
</evidence>
<dbReference type="Pfam" id="PF00512">
    <property type="entry name" value="HisKA"/>
    <property type="match status" value="2"/>
</dbReference>
<dbReference type="Proteomes" id="UP000753908">
    <property type="component" value="Unassembled WGS sequence"/>
</dbReference>
<dbReference type="InterPro" id="IPR003661">
    <property type="entry name" value="HisK_dim/P_dom"/>
</dbReference>
<dbReference type="InterPro" id="IPR004358">
    <property type="entry name" value="Sig_transdc_His_kin-like_C"/>
</dbReference>
<evidence type="ECO:0000256" key="6">
    <source>
        <dbReference type="ARBA" id="ARBA00022777"/>
    </source>
</evidence>
<evidence type="ECO:0000313" key="14">
    <source>
        <dbReference type="EMBL" id="MBW4543980.1"/>
    </source>
</evidence>
<dbReference type="FunFam" id="3.30.565.10:FF:000010">
    <property type="entry name" value="Sensor histidine kinase RcsC"/>
    <property type="match status" value="1"/>
</dbReference>
<sequence>MIRTDRENLGYSAAVIGIMVALILLWSGVSQDLLAGNGFIPHGHCYLWKPGLVWLHAASDSLIALAYVAISATLAYLVHKTRKEIPFHWMFLAFGSFIVACASTHFMDVWTLWRPVYWLSGGLKALTAVASITTAIALPPLVPKALALIQEAKLSEERRLHLETANQELETLYGKLKELDQLKTQFFANVSHELRTPLALILGSTEKLLTAGGLHEEQRHDLEVVDRNARLLLKQVNDLLDVSKLEAGKMDIDYVEVDLAQLVRLTAANFDGLAPERQISFAIETPESVFAQVDAHKVQRVLLNLLSNAFKFTPQGGRIHCVLSSHPNPTDQLKEGAVVERAVIAISDSGPGVPNELREKIFERFSQGDGGSTRRFGGTGLGLAIVKEFVELHGGTIRVSDALGGGAIFTVELPLVAPPESRVSKTGGEPSNAEEIALPVLEQLRTSSQKIGTTSEPEAGKPLVLVIEDNPEMNQFVEQTLATEYRTATSFNGQEGLENAIALHPDLILSDVMMPQMSGDKLVQQLRTHPELDTTPIILLTAKADDQLRVQLLRSGAQDYLMKPFSIEELRARVGNLIAIKRVRDLLQQELDSQNQDLEVLAQEVTLGRRELQIALETLQEQTQELEEANRLKDEFLAIVSHELRTPLNAVLLGAQILRNRKPNESTKARALETIERNAKLQIQLVENLLDISRLLRGKLLLDKHPVALKPIIEAAVSTVQTASEAKAIQLESFLDTSVGLVSGQPDRLQQIVESLLTNAIKFTAKGGRVDIRLECQNDQARIQVNDTGIGISAEFLPHVFDYFRQGDSSRTRTHGGLGLGLAIVRQLVQLHDGKIQVESPGVGQGATFTVTLPLTVTPKPIRYLG</sequence>
<keyword evidence="4 9" id="KW-0597">Phosphoprotein</keyword>
<dbReference type="Gene3D" id="3.40.50.2300">
    <property type="match status" value="1"/>
</dbReference>
<dbReference type="InterPro" id="IPR003594">
    <property type="entry name" value="HATPase_dom"/>
</dbReference>
<feature type="transmembrane region" description="Helical" evidence="11">
    <location>
        <begin position="53"/>
        <end position="77"/>
    </location>
</feature>
<dbReference type="Gene3D" id="3.30.565.10">
    <property type="entry name" value="Histidine kinase-like ATPase, C-terminal domain"/>
    <property type="match status" value="2"/>
</dbReference>